<sequence length="250" mass="27575">MGFLSYAYFDETCQCYESKQTPEGWIVAAIGIIALFFMLIRFYKSIIKICIDSVHYAGSFRDTPPSSPRPQLDRIGSTLSEYSTRSSLCGTPPPGYYSSRDSMSSSIMAAMEAMSPLSSPSPLPPPPQPLPAHTRIKTTRERQRTSLADYTVSHTIPIDGSHFELISITRQRHPDEALSGPNITEIEAEEEEEEESLTRPIPVLRLPPPAHTHTFRTVGSDSYHDGSYSDGDPYVISSMAGYSSSRGVSA</sequence>
<evidence type="ECO:0000256" key="2">
    <source>
        <dbReference type="SAM" id="Phobius"/>
    </source>
</evidence>
<name>A0A9P6PTP0_9FUNG</name>
<keyword evidence="2" id="KW-1133">Transmembrane helix</keyword>
<reference evidence="3" key="1">
    <citation type="journal article" date="2020" name="Fungal Divers.">
        <title>Resolving the Mortierellaceae phylogeny through synthesis of multi-gene phylogenetics and phylogenomics.</title>
        <authorList>
            <person name="Vandepol N."/>
            <person name="Liber J."/>
            <person name="Desiro A."/>
            <person name="Na H."/>
            <person name="Kennedy M."/>
            <person name="Barry K."/>
            <person name="Grigoriev I.V."/>
            <person name="Miller A.N."/>
            <person name="O'Donnell K."/>
            <person name="Stajich J.E."/>
            <person name="Bonito G."/>
        </authorList>
    </citation>
    <scope>NUCLEOTIDE SEQUENCE</scope>
    <source>
        <strain evidence="3">BC1065</strain>
    </source>
</reference>
<feature type="region of interest" description="Disordered" evidence="1">
    <location>
        <begin position="188"/>
        <end position="250"/>
    </location>
</feature>
<keyword evidence="2" id="KW-0812">Transmembrane</keyword>
<organism evidence="3 4">
    <name type="scientific">Actinomortierella ambigua</name>
    <dbReference type="NCBI Taxonomy" id="1343610"/>
    <lineage>
        <taxon>Eukaryota</taxon>
        <taxon>Fungi</taxon>
        <taxon>Fungi incertae sedis</taxon>
        <taxon>Mucoromycota</taxon>
        <taxon>Mortierellomycotina</taxon>
        <taxon>Mortierellomycetes</taxon>
        <taxon>Mortierellales</taxon>
        <taxon>Mortierellaceae</taxon>
        <taxon>Actinomortierella</taxon>
    </lineage>
</organism>
<evidence type="ECO:0000313" key="3">
    <source>
        <dbReference type="EMBL" id="KAG0253853.1"/>
    </source>
</evidence>
<comment type="caution">
    <text evidence="3">The sequence shown here is derived from an EMBL/GenBank/DDBJ whole genome shotgun (WGS) entry which is preliminary data.</text>
</comment>
<proteinExistence type="predicted"/>
<keyword evidence="2" id="KW-0472">Membrane</keyword>
<feature type="compositionally biased region" description="Low complexity" evidence="1">
    <location>
        <begin position="219"/>
        <end position="234"/>
    </location>
</feature>
<dbReference type="EMBL" id="JAAAJB010000553">
    <property type="protein sequence ID" value="KAG0253853.1"/>
    <property type="molecule type" value="Genomic_DNA"/>
</dbReference>
<feature type="transmembrane region" description="Helical" evidence="2">
    <location>
        <begin position="25"/>
        <end position="43"/>
    </location>
</feature>
<feature type="compositionally biased region" description="Polar residues" evidence="1">
    <location>
        <begin position="240"/>
        <end position="250"/>
    </location>
</feature>
<dbReference type="Proteomes" id="UP000807716">
    <property type="component" value="Unassembled WGS sequence"/>
</dbReference>
<evidence type="ECO:0000313" key="4">
    <source>
        <dbReference type="Proteomes" id="UP000807716"/>
    </source>
</evidence>
<dbReference type="AlphaFoldDB" id="A0A9P6PTP0"/>
<keyword evidence="4" id="KW-1185">Reference proteome</keyword>
<protein>
    <submittedName>
        <fullName evidence="3">Uncharacterized protein</fullName>
    </submittedName>
</protein>
<gene>
    <name evidence="3" type="ORF">DFQ27_007174</name>
</gene>
<evidence type="ECO:0000256" key="1">
    <source>
        <dbReference type="SAM" id="MobiDB-lite"/>
    </source>
</evidence>
<accession>A0A9P6PTP0</accession>